<dbReference type="GO" id="GO:0012505">
    <property type="term" value="C:endomembrane system"/>
    <property type="evidence" value="ECO:0007669"/>
    <property type="project" value="UniProtKB-SubCell"/>
</dbReference>
<dbReference type="PANTHER" id="PTHR23401">
    <property type="entry name" value="CYCLIN DEPENDANT KINASE-5 ACTIVATOR"/>
    <property type="match status" value="1"/>
</dbReference>
<organism evidence="21 22">
    <name type="scientific">Aldrovandia affinis</name>
    <dbReference type="NCBI Taxonomy" id="143900"/>
    <lineage>
        <taxon>Eukaryota</taxon>
        <taxon>Metazoa</taxon>
        <taxon>Chordata</taxon>
        <taxon>Craniata</taxon>
        <taxon>Vertebrata</taxon>
        <taxon>Euteleostomi</taxon>
        <taxon>Actinopterygii</taxon>
        <taxon>Neopterygii</taxon>
        <taxon>Teleostei</taxon>
        <taxon>Notacanthiformes</taxon>
        <taxon>Halosauridae</taxon>
        <taxon>Aldrovandia</taxon>
    </lineage>
</organism>
<dbReference type="EMBL" id="JAINUG010000406">
    <property type="protein sequence ID" value="KAJ8372342.1"/>
    <property type="molecule type" value="Genomic_DNA"/>
</dbReference>
<evidence type="ECO:0000256" key="6">
    <source>
        <dbReference type="ARBA" id="ARBA00010175"/>
    </source>
</evidence>
<keyword evidence="14" id="KW-0966">Cell projection</keyword>
<keyword evidence="15" id="KW-0449">Lipoprotein</keyword>
<evidence type="ECO:0000256" key="2">
    <source>
        <dbReference type="ARBA" id="ARBA00004193"/>
    </source>
</evidence>
<gene>
    <name evidence="21" type="ORF">AAFF_G00290310</name>
</gene>
<comment type="similarity">
    <text evidence="6">Belongs to the cyclin-dependent kinase 5 activator family.</text>
</comment>
<keyword evidence="9" id="KW-0597">Phosphoprotein</keyword>
<evidence type="ECO:0000256" key="5">
    <source>
        <dbReference type="ARBA" id="ARBA00004556"/>
    </source>
</evidence>
<evidence type="ECO:0000256" key="17">
    <source>
        <dbReference type="ARBA" id="ARBA00040087"/>
    </source>
</evidence>
<dbReference type="AlphaFoldDB" id="A0AAD7RA41"/>
<dbReference type="GO" id="GO:0007420">
    <property type="term" value="P:brain development"/>
    <property type="evidence" value="ECO:0007669"/>
    <property type="project" value="TreeGrafter"/>
</dbReference>
<evidence type="ECO:0000256" key="12">
    <source>
        <dbReference type="ARBA" id="ARBA00023136"/>
    </source>
</evidence>
<evidence type="ECO:0000256" key="11">
    <source>
        <dbReference type="ARBA" id="ARBA00023108"/>
    </source>
</evidence>
<keyword evidence="7" id="KW-1003">Cell membrane</keyword>
<evidence type="ECO:0000256" key="4">
    <source>
        <dbReference type="ARBA" id="ARBA00004487"/>
    </source>
</evidence>
<comment type="function">
    <text evidence="16">p35 is a neuron specific activator of CDK5. The complex p35/CDK5 is required for neurite outgrowth and cortical lamination. Involved in dendritic spine morphogenesis by mediating the EFNA1-EPHA4 signaling. Activator of TPKII. The complex p35/CDK5 participates in the regulation of the circadian clock by modulating the function of CLOCK protein: phosphorylates CLOCK at 'Thr-451' and 'Thr-461' and regulates the transcriptional activity of the CLOCK-BMAL1 heterodimer in association with altered stability and subcellular distribution.</text>
</comment>
<dbReference type="GO" id="GO:0048511">
    <property type="term" value="P:rhythmic process"/>
    <property type="evidence" value="ECO:0007669"/>
    <property type="project" value="UniProtKB-KW"/>
</dbReference>
<keyword evidence="12" id="KW-0472">Membrane</keyword>
<dbReference type="SUPFAM" id="SSF47954">
    <property type="entry name" value="Cyclin-like"/>
    <property type="match status" value="1"/>
</dbReference>
<evidence type="ECO:0000256" key="9">
    <source>
        <dbReference type="ARBA" id="ARBA00022553"/>
    </source>
</evidence>
<keyword evidence="8" id="KW-0963">Cytoplasm</keyword>
<dbReference type="FunFam" id="1.10.472.10:FF:000025">
    <property type="entry name" value="Cyclin-dependent kinase 5 activator"/>
    <property type="match status" value="1"/>
</dbReference>
<dbReference type="GO" id="GO:0005634">
    <property type="term" value="C:nucleus"/>
    <property type="evidence" value="ECO:0007669"/>
    <property type="project" value="UniProtKB-SubCell"/>
</dbReference>
<keyword evidence="13" id="KW-0539">Nucleus</keyword>
<dbReference type="InterPro" id="IPR004944">
    <property type="entry name" value="CDK5_activator"/>
</dbReference>
<dbReference type="GO" id="GO:0061575">
    <property type="term" value="F:cyclin-dependent protein serine/threonine kinase activator activity"/>
    <property type="evidence" value="ECO:0007669"/>
    <property type="project" value="InterPro"/>
</dbReference>
<dbReference type="Pfam" id="PF03261">
    <property type="entry name" value="CDK5_activator"/>
    <property type="match status" value="1"/>
</dbReference>
<dbReference type="InterPro" id="IPR036915">
    <property type="entry name" value="Cyclin-like_sf"/>
</dbReference>
<comment type="subunit">
    <text evidence="20">Heterodimer composed of a catalytic subunit CDK5 and a regulatory subunit CDK5R1 (p25) and macromolecular complex composed of at least CDK5, CDK5R1 (p35) and CDK5RAP1 or CDK5RAP2 or CDK5RAP3. Only the heterodimer shows kinase activity. Interacts with EPHA4 and NGEF; may mediate the activation of NGEF by EPHA4. Interacts with RASGRF2. The complex p35/CDK5 interacts with CLOCK.</text>
</comment>
<dbReference type="GO" id="GO:0016533">
    <property type="term" value="C:protein kinase 5 complex"/>
    <property type="evidence" value="ECO:0007669"/>
    <property type="project" value="InterPro"/>
</dbReference>
<comment type="subcellular location">
    <subcellularLocation>
        <location evidence="2">Cell membrane</location>
        <topology evidence="2">Lipid-anchor</topology>
    </subcellularLocation>
    <subcellularLocation>
        <location evidence="4">Cell projection</location>
        <location evidence="4">Neuron projection</location>
    </subcellularLocation>
    <subcellularLocation>
        <location evidence="5">Cytoplasm</location>
        <location evidence="5">Perinuclear region</location>
    </subcellularLocation>
    <subcellularLocation>
        <location evidence="19">Endomembrane system</location>
        <topology evidence="19">Lipid-anchor</topology>
        <orientation evidence="19">Cytoplasmic side</orientation>
    </subcellularLocation>
    <subcellularLocation>
        <location evidence="1">Nucleus</location>
    </subcellularLocation>
    <subcellularLocation>
        <location evidence="3">Perikaryon</location>
    </subcellularLocation>
</comment>
<dbReference type="GO" id="GO:0030426">
    <property type="term" value="C:growth cone"/>
    <property type="evidence" value="ECO:0007669"/>
    <property type="project" value="TreeGrafter"/>
</dbReference>
<dbReference type="GO" id="GO:0007411">
    <property type="term" value="P:axon guidance"/>
    <property type="evidence" value="ECO:0007669"/>
    <property type="project" value="TreeGrafter"/>
</dbReference>
<comment type="caution">
    <text evidence="21">The sequence shown here is derived from an EMBL/GenBank/DDBJ whole genome shotgun (WGS) entry which is preliminary data.</text>
</comment>
<evidence type="ECO:0000256" key="14">
    <source>
        <dbReference type="ARBA" id="ARBA00023273"/>
    </source>
</evidence>
<dbReference type="Proteomes" id="UP001221898">
    <property type="component" value="Unassembled WGS sequence"/>
</dbReference>
<dbReference type="GO" id="GO:0043204">
    <property type="term" value="C:perikaryon"/>
    <property type="evidence" value="ECO:0007669"/>
    <property type="project" value="UniProtKB-SubCell"/>
</dbReference>
<evidence type="ECO:0000313" key="21">
    <source>
        <dbReference type="EMBL" id="KAJ8372342.1"/>
    </source>
</evidence>
<name>A0AAD7RA41_9TELE</name>
<evidence type="ECO:0000256" key="7">
    <source>
        <dbReference type="ARBA" id="ARBA00022475"/>
    </source>
</evidence>
<evidence type="ECO:0000256" key="13">
    <source>
        <dbReference type="ARBA" id="ARBA00023242"/>
    </source>
</evidence>
<evidence type="ECO:0000256" key="15">
    <source>
        <dbReference type="ARBA" id="ARBA00023288"/>
    </source>
</evidence>
<evidence type="ECO:0000256" key="3">
    <source>
        <dbReference type="ARBA" id="ARBA00004484"/>
    </source>
</evidence>
<keyword evidence="10" id="KW-0832">Ubl conjugation</keyword>
<evidence type="ECO:0000256" key="19">
    <source>
        <dbReference type="ARBA" id="ARBA00046278"/>
    </source>
</evidence>
<dbReference type="GO" id="GO:0019901">
    <property type="term" value="F:protein kinase binding"/>
    <property type="evidence" value="ECO:0007669"/>
    <property type="project" value="TreeGrafter"/>
</dbReference>
<proteinExistence type="inferred from homology"/>
<evidence type="ECO:0000256" key="18">
    <source>
        <dbReference type="ARBA" id="ARBA00043197"/>
    </source>
</evidence>
<evidence type="ECO:0000313" key="22">
    <source>
        <dbReference type="Proteomes" id="UP001221898"/>
    </source>
</evidence>
<protein>
    <recommendedName>
        <fullName evidence="17">Cyclin-dependent kinase 5 activator 1</fullName>
    </recommendedName>
    <alternativeName>
        <fullName evidence="18">Cyclin-dependent kinase 5 regulatory subunit 1</fullName>
    </alternativeName>
</protein>
<sequence>MGTVLSLSPSYRKAALYEDGPATVGHYTAVQNSKNAKDKNLKRHSLINVLPWKRIVAVSAKKKGSRRCSPTRLPEQRCHGPRSLHLQDLWQRALLHQEGAPDRLHHRAPGTPKRVIVQASTSELLRCLGEFLCRRCYRLKHLSPTDPVLWLRSVDRSLLLQGWQDQGFITPANVVFVYMLCRDMVSSEVATEHELQAVLLTCLYLSYSYMGNEISYPLKPFLVETSKEAFWDRCLSIINLMSGKMLQINSDPHYFTQVFADLKNESQKEEERSRLLIGLDRPLEGWETPVPHHENREGGGSGDVEFSNFPLQQRSVIIRPDNSEHMQFLTGTHCSARSVEEEYGTRAECLSEEGGGVVTFLSGWRGREINVHLPRGAIGCIGPGEAQGRDAELRFVLRKRRLSPDARAQGGNPICLTQNQTCHFLSLELGHAPWELLIRARCRCFGQVHTRSCSAAQQAETIGRRECKKTRVPGSGFRVQENIAQENCHPLPGFHPQLHQSRSGVVIGCPPQGRGKGSRHKLAVYKSASVRTGVTVDGLAGSVSEEVVQRLCHCRSQSRPIIAGFGEWLCYLCYRYRQKRRRSGNMRFADGPEELRLLAGGGEATPVTCYHTKAHDTISLSLDHKPNFDPRITLPASFLCAGRQMLLHERLKTSLSARAHRRENGGDCVYEEYGGVLILYSLQSSDSTFG</sequence>
<evidence type="ECO:0000256" key="1">
    <source>
        <dbReference type="ARBA" id="ARBA00004123"/>
    </source>
</evidence>
<keyword evidence="11" id="KW-0090">Biological rhythms</keyword>
<dbReference type="PANTHER" id="PTHR23401:SF2">
    <property type="entry name" value="CYCLIN-DEPENDENT KINASE 5 ACTIVATOR 1"/>
    <property type="match status" value="1"/>
</dbReference>
<accession>A0AAD7RA41</accession>
<reference evidence="21" key="1">
    <citation type="journal article" date="2023" name="Science">
        <title>Genome structures resolve the early diversification of teleost fishes.</title>
        <authorList>
            <person name="Parey E."/>
            <person name="Louis A."/>
            <person name="Montfort J."/>
            <person name="Bouchez O."/>
            <person name="Roques C."/>
            <person name="Iampietro C."/>
            <person name="Lluch J."/>
            <person name="Castinel A."/>
            <person name="Donnadieu C."/>
            <person name="Desvignes T."/>
            <person name="Floi Bucao C."/>
            <person name="Jouanno E."/>
            <person name="Wen M."/>
            <person name="Mejri S."/>
            <person name="Dirks R."/>
            <person name="Jansen H."/>
            <person name="Henkel C."/>
            <person name="Chen W.J."/>
            <person name="Zahm M."/>
            <person name="Cabau C."/>
            <person name="Klopp C."/>
            <person name="Thompson A.W."/>
            <person name="Robinson-Rechavi M."/>
            <person name="Braasch I."/>
            <person name="Lecointre G."/>
            <person name="Bobe J."/>
            <person name="Postlethwait J.H."/>
            <person name="Berthelot C."/>
            <person name="Roest Crollius H."/>
            <person name="Guiguen Y."/>
        </authorList>
    </citation>
    <scope>NUCLEOTIDE SEQUENCE</scope>
    <source>
        <strain evidence="21">NC1722</strain>
    </source>
</reference>
<keyword evidence="22" id="KW-1185">Reference proteome</keyword>
<dbReference type="GO" id="GO:0048471">
    <property type="term" value="C:perinuclear region of cytoplasm"/>
    <property type="evidence" value="ECO:0007669"/>
    <property type="project" value="UniProtKB-SubCell"/>
</dbReference>
<dbReference type="Gene3D" id="1.10.472.10">
    <property type="entry name" value="Cyclin-like"/>
    <property type="match status" value="1"/>
</dbReference>
<evidence type="ECO:0000256" key="8">
    <source>
        <dbReference type="ARBA" id="ARBA00022490"/>
    </source>
</evidence>
<evidence type="ECO:0000256" key="16">
    <source>
        <dbReference type="ARBA" id="ARBA00037486"/>
    </source>
</evidence>
<dbReference type="GO" id="GO:0005886">
    <property type="term" value="C:plasma membrane"/>
    <property type="evidence" value="ECO:0007669"/>
    <property type="project" value="UniProtKB-SubCell"/>
</dbReference>
<evidence type="ECO:0000256" key="20">
    <source>
        <dbReference type="ARBA" id="ARBA00046889"/>
    </source>
</evidence>
<evidence type="ECO:0000256" key="10">
    <source>
        <dbReference type="ARBA" id="ARBA00022843"/>
    </source>
</evidence>